<dbReference type="Proteomes" id="UP001642484">
    <property type="component" value="Unassembled WGS sequence"/>
</dbReference>
<reference evidence="3 4" key="1">
    <citation type="submission" date="2024-02" db="EMBL/GenBank/DDBJ databases">
        <authorList>
            <person name="Chen Y."/>
            <person name="Shah S."/>
            <person name="Dougan E. K."/>
            <person name="Thang M."/>
            <person name="Chan C."/>
        </authorList>
    </citation>
    <scope>NUCLEOTIDE SEQUENCE [LARGE SCALE GENOMIC DNA]</scope>
</reference>
<proteinExistence type="predicted"/>
<dbReference type="PROSITE" id="PS00108">
    <property type="entry name" value="PROTEIN_KINASE_ST"/>
    <property type="match status" value="1"/>
</dbReference>
<protein>
    <recommendedName>
        <fullName evidence="2">Protein kinase domain-containing protein</fullName>
    </recommendedName>
</protein>
<feature type="region of interest" description="Disordered" evidence="1">
    <location>
        <begin position="367"/>
        <end position="386"/>
    </location>
</feature>
<feature type="domain" description="Protein kinase" evidence="2">
    <location>
        <begin position="1"/>
        <end position="287"/>
    </location>
</feature>
<organism evidence="3 4">
    <name type="scientific">Durusdinium trenchii</name>
    <dbReference type="NCBI Taxonomy" id="1381693"/>
    <lineage>
        <taxon>Eukaryota</taxon>
        <taxon>Sar</taxon>
        <taxon>Alveolata</taxon>
        <taxon>Dinophyceae</taxon>
        <taxon>Suessiales</taxon>
        <taxon>Symbiodiniaceae</taxon>
        <taxon>Durusdinium</taxon>
    </lineage>
</organism>
<accession>A0ABP0SZP1</accession>
<dbReference type="EMBL" id="CAXAMN010028828">
    <property type="protein sequence ID" value="CAK9117842.1"/>
    <property type="molecule type" value="Genomic_DNA"/>
</dbReference>
<feature type="compositionally biased region" description="Low complexity" evidence="1">
    <location>
        <begin position="373"/>
        <end position="382"/>
    </location>
</feature>
<evidence type="ECO:0000313" key="3">
    <source>
        <dbReference type="EMBL" id="CAK9117842.1"/>
    </source>
</evidence>
<evidence type="ECO:0000259" key="2">
    <source>
        <dbReference type="PROSITE" id="PS50011"/>
    </source>
</evidence>
<dbReference type="Gene3D" id="1.10.510.10">
    <property type="entry name" value="Transferase(Phosphotransferase) domain 1"/>
    <property type="match status" value="1"/>
</dbReference>
<gene>
    <name evidence="3" type="ORF">CCMP2556_LOCUS55081</name>
</gene>
<dbReference type="PANTHER" id="PTHR24347">
    <property type="entry name" value="SERINE/THREONINE-PROTEIN KINASE"/>
    <property type="match status" value="1"/>
</dbReference>
<evidence type="ECO:0000256" key="1">
    <source>
        <dbReference type="SAM" id="MobiDB-lite"/>
    </source>
</evidence>
<dbReference type="InterPro" id="IPR008271">
    <property type="entry name" value="Ser/Thr_kinase_AS"/>
</dbReference>
<dbReference type="InterPro" id="IPR011009">
    <property type="entry name" value="Kinase-like_dom_sf"/>
</dbReference>
<feature type="region of interest" description="Disordered" evidence="1">
    <location>
        <begin position="195"/>
        <end position="218"/>
    </location>
</feature>
<evidence type="ECO:0000313" key="4">
    <source>
        <dbReference type="Proteomes" id="UP001642484"/>
    </source>
</evidence>
<dbReference type="InterPro" id="IPR000719">
    <property type="entry name" value="Prot_kinase_dom"/>
</dbReference>
<dbReference type="Pfam" id="PF00069">
    <property type="entry name" value="Pkinase"/>
    <property type="match status" value="1"/>
</dbReference>
<name>A0ABP0SZP1_9DINO</name>
<comment type="caution">
    <text evidence="3">The sequence shown here is derived from an EMBL/GenBank/DDBJ whole genome shotgun (WGS) entry which is preliminary data.</text>
</comment>
<dbReference type="PROSITE" id="PS50011">
    <property type="entry name" value="PROTEIN_KINASE_DOM"/>
    <property type="match status" value="1"/>
</dbReference>
<keyword evidence="4" id="KW-1185">Reference proteome</keyword>
<dbReference type="SUPFAM" id="SSF56112">
    <property type="entry name" value="Protein kinase-like (PK-like)"/>
    <property type="match status" value="1"/>
</dbReference>
<dbReference type="SMART" id="SM00220">
    <property type="entry name" value="S_TKc"/>
    <property type="match status" value="1"/>
</dbReference>
<sequence>MLDRKNKTAWATYKREVELSQATTGKNIASVLEEFVDAERCYVIMEKFEGHLRKALKWVAKETGDETAGLDALSLGNVMKQVLSAILHLHTCGVVHRDVKAHNLLIDRCDLRDPRCRVVLSDFGLARRLEPGRFLCAQVGTRKYWAPELYEKKYWHVVDVFAIGVLMFLAASNSYPFQDEDQTKNRDVFEQDLAGGPGLAWPKTELPTTEPAAGGPRGMRRAELRRLQWIPKGERGGWQRQVTETWPCSKAFHTDFLRLLPPLNDRQLNPPRKQRPLKPVLRSTKAFGGSRLSPDLRDFFAMACRRYNPHETSFHMEARIGFRRPKSFVRLRPLAPGTSSCGDLAAPNMEAAPWGALKRLKGSSVVQSQPILSTPQSRQSRQTQDDEVHELLVDLEEHERVAADAIGKVFRDAFAKDGGWHRAE</sequence>